<keyword evidence="8" id="KW-1185">Reference proteome</keyword>
<feature type="chain" id="PRO_5047393638" evidence="6">
    <location>
        <begin position="24"/>
        <end position="151"/>
    </location>
</feature>
<evidence type="ECO:0000256" key="5">
    <source>
        <dbReference type="ARBA" id="ARBA00023157"/>
    </source>
</evidence>
<evidence type="ECO:0000256" key="6">
    <source>
        <dbReference type="SAM" id="SignalP"/>
    </source>
</evidence>
<sequence length="151" mass="17188">MKAAQVLSRLMIIGVLLTVPANAGELLNRLITVCTQGQNPSAELVQRYRNGQFPDDRNTHCMMRCIALNLGVYDDLNGIHLHDTWLMFRGGRPASYEKAFAEQHRKCIVHQTSSVPEEDYCGRVYAIYQCYKDEFEALLENIRRGAVRARA</sequence>
<reference evidence="7" key="2">
    <citation type="submission" date="2025-05" db="UniProtKB">
        <authorList>
            <consortium name="EnsemblMetazoa"/>
        </authorList>
    </citation>
    <scope>IDENTIFICATION</scope>
    <source>
        <strain evidence="7">Foshan</strain>
    </source>
</reference>
<accession>A0ABM1YF07</accession>
<dbReference type="EnsemblMetazoa" id="AALFPA23_008574.R11595">
    <property type="protein sequence ID" value="AALFPA23_008574.P11595"/>
    <property type="gene ID" value="AALFPA23_008574"/>
</dbReference>
<evidence type="ECO:0000313" key="8">
    <source>
        <dbReference type="Proteomes" id="UP000069940"/>
    </source>
</evidence>
<dbReference type="GeneID" id="109428361"/>
<comment type="similarity">
    <text evidence="2">Belongs to the PBP/GOBP family.</text>
</comment>
<dbReference type="InterPro" id="IPR006170">
    <property type="entry name" value="PBP/GOBP"/>
</dbReference>
<proteinExistence type="inferred from homology"/>
<protein>
    <submittedName>
        <fullName evidence="7">Uncharacterized protein</fullName>
    </submittedName>
</protein>
<dbReference type="CDD" id="cd23992">
    <property type="entry name" value="PBP_GOBP"/>
    <property type="match status" value="1"/>
</dbReference>
<keyword evidence="3" id="KW-0964">Secreted</keyword>
<dbReference type="Gene3D" id="1.10.238.20">
    <property type="entry name" value="Pheromone/general odorant binding protein domain"/>
    <property type="match status" value="1"/>
</dbReference>
<dbReference type="RefSeq" id="XP_062708124.1">
    <property type="nucleotide sequence ID" value="XM_062852140.1"/>
</dbReference>
<dbReference type="SMART" id="SM00708">
    <property type="entry name" value="PhBP"/>
    <property type="match status" value="1"/>
</dbReference>
<dbReference type="PANTHER" id="PTHR11857">
    <property type="entry name" value="ODORANT BINDING PROTEIN-RELATED"/>
    <property type="match status" value="1"/>
</dbReference>
<evidence type="ECO:0000313" key="7">
    <source>
        <dbReference type="EnsemblMetazoa" id="AALFPA23_008574.P11595"/>
    </source>
</evidence>
<dbReference type="Proteomes" id="UP000069940">
    <property type="component" value="Unassembled WGS sequence"/>
</dbReference>
<evidence type="ECO:0000256" key="4">
    <source>
        <dbReference type="ARBA" id="ARBA00022729"/>
    </source>
</evidence>
<name>A0ABM1YF07_AEDAL</name>
<dbReference type="PANTHER" id="PTHR11857:SF46">
    <property type="entry name" value="GENERAL ODORANT-BINDING PROTEIN 99A-RELATED"/>
    <property type="match status" value="1"/>
</dbReference>
<organism evidence="7 8">
    <name type="scientific">Aedes albopictus</name>
    <name type="common">Asian tiger mosquito</name>
    <name type="synonym">Stegomyia albopicta</name>
    <dbReference type="NCBI Taxonomy" id="7160"/>
    <lineage>
        <taxon>Eukaryota</taxon>
        <taxon>Metazoa</taxon>
        <taxon>Ecdysozoa</taxon>
        <taxon>Arthropoda</taxon>
        <taxon>Hexapoda</taxon>
        <taxon>Insecta</taxon>
        <taxon>Pterygota</taxon>
        <taxon>Neoptera</taxon>
        <taxon>Endopterygota</taxon>
        <taxon>Diptera</taxon>
        <taxon>Nematocera</taxon>
        <taxon>Culicoidea</taxon>
        <taxon>Culicidae</taxon>
        <taxon>Culicinae</taxon>
        <taxon>Aedini</taxon>
        <taxon>Aedes</taxon>
        <taxon>Stegomyia</taxon>
    </lineage>
</organism>
<dbReference type="InterPro" id="IPR036728">
    <property type="entry name" value="PBP_GOBP_sf"/>
</dbReference>
<keyword evidence="5" id="KW-1015">Disulfide bond</keyword>
<evidence type="ECO:0000256" key="2">
    <source>
        <dbReference type="ARBA" id="ARBA00008098"/>
    </source>
</evidence>
<keyword evidence="4 6" id="KW-0732">Signal</keyword>
<dbReference type="Pfam" id="PF01395">
    <property type="entry name" value="PBP_GOBP"/>
    <property type="match status" value="1"/>
</dbReference>
<comment type="subcellular location">
    <subcellularLocation>
        <location evidence="1">Secreted</location>
    </subcellularLocation>
</comment>
<evidence type="ECO:0000256" key="3">
    <source>
        <dbReference type="ARBA" id="ARBA00022525"/>
    </source>
</evidence>
<reference evidence="8" key="1">
    <citation type="journal article" date="2015" name="Proc. Natl. Acad. Sci. U.S.A.">
        <title>Genome sequence of the Asian Tiger mosquito, Aedes albopictus, reveals insights into its biology, genetics, and evolution.</title>
        <authorList>
            <person name="Chen X.G."/>
            <person name="Jiang X."/>
            <person name="Gu J."/>
            <person name="Xu M."/>
            <person name="Wu Y."/>
            <person name="Deng Y."/>
            <person name="Zhang C."/>
            <person name="Bonizzoni M."/>
            <person name="Dermauw W."/>
            <person name="Vontas J."/>
            <person name="Armbruster P."/>
            <person name="Huang X."/>
            <person name="Yang Y."/>
            <person name="Zhang H."/>
            <person name="He W."/>
            <person name="Peng H."/>
            <person name="Liu Y."/>
            <person name="Wu K."/>
            <person name="Chen J."/>
            <person name="Lirakis M."/>
            <person name="Topalis P."/>
            <person name="Van Leeuwen T."/>
            <person name="Hall A.B."/>
            <person name="Jiang X."/>
            <person name="Thorpe C."/>
            <person name="Mueller R.L."/>
            <person name="Sun C."/>
            <person name="Waterhouse R.M."/>
            <person name="Yan G."/>
            <person name="Tu Z.J."/>
            <person name="Fang X."/>
            <person name="James A.A."/>
        </authorList>
    </citation>
    <scope>NUCLEOTIDE SEQUENCE [LARGE SCALE GENOMIC DNA]</scope>
    <source>
        <strain evidence="8">Foshan</strain>
    </source>
</reference>
<feature type="signal peptide" evidence="6">
    <location>
        <begin position="1"/>
        <end position="23"/>
    </location>
</feature>
<evidence type="ECO:0000256" key="1">
    <source>
        <dbReference type="ARBA" id="ARBA00004613"/>
    </source>
</evidence>
<dbReference type="SUPFAM" id="SSF47565">
    <property type="entry name" value="Insect pheromone/odorant-binding proteins"/>
    <property type="match status" value="1"/>
</dbReference>